<evidence type="ECO:0000313" key="3">
    <source>
        <dbReference type="Proteomes" id="UP000321197"/>
    </source>
</evidence>
<dbReference type="Pfam" id="PF20941">
    <property type="entry name" value="DUF6848"/>
    <property type="match status" value="1"/>
</dbReference>
<comment type="caution">
    <text evidence="2">The sequence shown here is derived from an EMBL/GenBank/DDBJ whole genome shotgun (WGS) entry which is preliminary data.</text>
</comment>
<evidence type="ECO:0000313" key="2">
    <source>
        <dbReference type="EMBL" id="GEM81933.1"/>
    </source>
</evidence>
<sequence>MADKSNAYHVFETPEGRKFAFQKPTTAQIDALVARTRKSPTQATAFFTLAIIEPAQRAEWEALLSDKPGYATEVVEAVMEKLGFPIRG</sequence>
<dbReference type="EMBL" id="BJXL01000001">
    <property type="protein sequence ID" value="GEM81933.1"/>
    <property type="molecule type" value="Genomic_DNA"/>
</dbReference>
<organism evidence="2 3">
    <name type="scientific">Meiothermus hypogaeus NBRC 106114</name>
    <dbReference type="NCBI Taxonomy" id="1227553"/>
    <lineage>
        <taxon>Bacteria</taxon>
        <taxon>Thermotogati</taxon>
        <taxon>Deinococcota</taxon>
        <taxon>Deinococci</taxon>
        <taxon>Thermales</taxon>
        <taxon>Thermaceae</taxon>
        <taxon>Meiothermus</taxon>
    </lineage>
</organism>
<dbReference type="Gene3D" id="3.30.2220.10">
    <property type="entry name" value="rbstp2171"/>
    <property type="match status" value="1"/>
</dbReference>
<dbReference type="RefSeq" id="WP_027877655.1">
    <property type="nucleotide sequence ID" value="NZ_BJXL01000001.1"/>
</dbReference>
<reference evidence="2 3" key="1">
    <citation type="submission" date="2019-07" db="EMBL/GenBank/DDBJ databases">
        <title>Whole genome shotgun sequence of Meiothermus hypogaeus NBRC 106114.</title>
        <authorList>
            <person name="Hosoyama A."/>
            <person name="Uohara A."/>
            <person name="Ohji S."/>
            <person name="Ichikawa N."/>
        </authorList>
    </citation>
    <scope>NUCLEOTIDE SEQUENCE [LARGE SCALE GENOMIC DNA]</scope>
    <source>
        <strain evidence="2 3">NBRC 106114</strain>
    </source>
</reference>
<gene>
    <name evidence="2" type="ORF">MHY01S_00990</name>
</gene>
<dbReference type="Proteomes" id="UP000321197">
    <property type="component" value="Unassembled WGS sequence"/>
</dbReference>
<name>A0A511QX17_9DEIN</name>
<accession>A0A511QX17</accession>
<protein>
    <recommendedName>
        <fullName evidence="1">DUF6848 domain-containing protein</fullName>
    </recommendedName>
</protein>
<feature type="domain" description="DUF6848" evidence="1">
    <location>
        <begin position="16"/>
        <end position="84"/>
    </location>
</feature>
<proteinExistence type="predicted"/>
<dbReference type="InterPro" id="IPR049294">
    <property type="entry name" value="DUF6848"/>
</dbReference>
<evidence type="ECO:0000259" key="1">
    <source>
        <dbReference type="Pfam" id="PF20941"/>
    </source>
</evidence>
<dbReference type="AlphaFoldDB" id="A0A511QX17"/>
<dbReference type="OrthoDB" id="9865623at2"/>